<evidence type="ECO:0000256" key="1">
    <source>
        <dbReference type="SAM" id="MobiDB-lite"/>
    </source>
</evidence>
<dbReference type="SUPFAM" id="SSF51197">
    <property type="entry name" value="Clavaminate synthase-like"/>
    <property type="match status" value="1"/>
</dbReference>
<comment type="caution">
    <text evidence="2">The sequence shown here is derived from an EMBL/GenBank/DDBJ whole genome shotgun (WGS) entry which is preliminary data.</text>
</comment>
<sequence length="279" mass="29347">MPSLRTSTVTSTLPSTSPSPTSGPLPTFTTTPPPPQPAKSPSSTYSPRRRLPRRRGLPIPGAFYATGHGVSPDSFATSSPSPGASSLSPSAASSSSPVGPAPSPATAALPSPPSSPSSCGRRDSPSSATPPLRLPALPHHHHFFCEVMEEYMKEMKKVGERVMRLMLLSLVSDQEEVDGIPAVAELARAARRCNSTPIRRVLSRSGPSAWPPTLTPASSPCSTRAPAPAGSRYCGRTVAQICADGWRCRRGPTHWSSTSATFSTCCPTAGSRTYDTEPW</sequence>
<proteinExistence type="predicted"/>
<dbReference type="EMBL" id="JBBWWR010000008">
    <property type="protein sequence ID" value="KAK8962292.1"/>
    <property type="molecule type" value="Genomic_DNA"/>
</dbReference>
<feature type="region of interest" description="Disordered" evidence="1">
    <location>
        <begin position="204"/>
        <end position="226"/>
    </location>
</feature>
<feature type="compositionally biased region" description="Low complexity" evidence="1">
    <location>
        <begin position="1"/>
        <end position="30"/>
    </location>
</feature>
<accession>A0ABR2MDQ7</accession>
<feature type="region of interest" description="Disordered" evidence="1">
    <location>
        <begin position="1"/>
        <end position="134"/>
    </location>
</feature>
<protein>
    <submittedName>
        <fullName evidence="2">Uncharacterized protein</fullName>
    </submittedName>
</protein>
<keyword evidence="3" id="KW-1185">Reference proteome</keyword>
<feature type="compositionally biased region" description="Low complexity" evidence="1">
    <location>
        <begin position="74"/>
        <end position="109"/>
    </location>
</feature>
<evidence type="ECO:0000313" key="2">
    <source>
        <dbReference type="EMBL" id="KAK8962292.1"/>
    </source>
</evidence>
<feature type="compositionally biased region" description="Low complexity" evidence="1">
    <location>
        <begin position="125"/>
        <end position="134"/>
    </location>
</feature>
<reference evidence="2 3" key="1">
    <citation type="journal article" date="2022" name="Nat. Plants">
        <title>Genomes of leafy and leafless Platanthera orchids illuminate the evolution of mycoheterotrophy.</title>
        <authorList>
            <person name="Li M.H."/>
            <person name="Liu K.W."/>
            <person name="Li Z."/>
            <person name="Lu H.C."/>
            <person name="Ye Q.L."/>
            <person name="Zhang D."/>
            <person name="Wang J.Y."/>
            <person name="Li Y.F."/>
            <person name="Zhong Z.M."/>
            <person name="Liu X."/>
            <person name="Yu X."/>
            <person name="Liu D.K."/>
            <person name="Tu X.D."/>
            <person name="Liu B."/>
            <person name="Hao Y."/>
            <person name="Liao X.Y."/>
            <person name="Jiang Y.T."/>
            <person name="Sun W.H."/>
            <person name="Chen J."/>
            <person name="Chen Y.Q."/>
            <person name="Ai Y."/>
            <person name="Zhai J.W."/>
            <person name="Wu S.S."/>
            <person name="Zhou Z."/>
            <person name="Hsiao Y.Y."/>
            <person name="Wu W.L."/>
            <person name="Chen Y.Y."/>
            <person name="Lin Y.F."/>
            <person name="Hsu J.L."/>
            <person name="Li C.Y."/>
            <person name="Wang Z.W."/>
            <person name="Zhao X."/>
            <person name="Zhong W.Y."/>
            <person name="Ma X.K."/>
            <person name="Ma L."/>
            <person name="Huang J."/>
            <person name="Chen G.Z."/>
            <person name="Huang M.Z."/>
            <person name="Huang L."/>
            <person name="Peng D.H."/>
            <person name="Luo Y.B."/>
            <person name="Zou S.Q."/>
            <person name="Chen S.P."/>
            <person name="Lan S."/>
            <person name="Tsai W.C."/>
            <person name="Van de Peer Y."/>
            <person name="Liu Z.J."/>
        </authorList>
    </citation>
    <scope>NUCLEOTIDE SEQUENCE [LARGE SCALE GENOMIC DNA]</scope>
    <source>
        <strain evidence="2">Lor288</strain>
    </source>
</reference>
<gene>
    <name evidence="2" type="ORF">KSP40_PGU016510</name>
</gene>
<evidence type="ECO:0000313" key="3">
    <source>
        <dbReference type="Proteomes" id="UP001412067"/>
    </source>
</evidence>
<name>A0ABR2MDQ7_9ASPA</name>
<organism evidence="2 3">
    <name type="scientific">Platanthera guangdongensis</name>
    <dbReference type="NCBI Taxonomy" id="2320717"/>
    <lineage>
        <taxon>Eukaryota</taxon>
        <taxon>Viridiplantae</taxon>
        <taxon>Streptophyta</taxon>
        <taxon>Embryophyta</taxon>
        <taxon>Tracheophyta</taxon>
        <taxon>Spermatophyta</taxon>
        <taxon>Magnoliopsida</taxon>
        <taxon>Liliopsida</taxon>
        <taxon>Asparagales</taxon>
        <taxon>Orchidaceae</taxon>
        <taxon>Orchidoideae</taxon>
        <taxon>Orchideae</taxon>
        <taxon>Orchidinae</taxon>
        <taxon>Platanthera</taxon>
    </lineage>
</organism>
<dbReference type="Proteomes" id="UP001412067">
    <property type="component" value="Unassembled WGS sequence"/>
</dbReference>
<feature type="compositionally biased region" description="Basic residues" evidence="1">
    <location>
        <begin position="47"/>
        <end position="56"/>
    </location>
</feature>